<dbReference type="InterPro" id="IPR055245">
    <property type="entry name" value="HTH_proteobacteria"/>
</dbReference>
<dbReference type="Proteomes" id="UP001301871">
    <property type="component" value="Segment"/>
</dbReference>
<accession>A0AAX3ZVH0</accession>
<feature type="domain" description="Winged helix-turn-helix" evidence="1">
    <location>
        <begin position="50"/>
        <end position="112"/>
    </location>
</feature>
<evidence type="ECO:0000313" key="2">
    <source>
        <dbReference type="EMBL" id="WMM94892.1"/>
    </source>
</evidence>
<reference evidence="2 3" key="1">
    <citation type="submission" date="2023-08" db="EMBL/GenBank/DDBJ databases">
        <authorList>
            <person name="Du S."/>
            <person name="Wu Z."/>
            <person name="Wu Y."/>
            <person name="Yang M."/>
            <person name="Shao J."/>
            <person name="Liu H."/>
            <person name="Zhao Y."/>
            <person name="Zhang Z."/>
        </authorList>
    </citation>
    <scope>NUCLEOTIDE SEQUENCE [LARGE SCALE GENOMIC DNA]</scope>
</reference>
<protein>
    <recommendedName>
        <fullName evidence="1">Winged helix-turn-helix domain-containing protein</fullName>
    </recommendedName>
</protein>
<organism evidence="2 3">
    <name type="scientific">Roseobacter phage CRP-804</name>
    <dbReference type="NCBI Taxonomy" id="3072850"/>
    <lineage>
        <taxon>Viruses</taxon>
        <taxon>Duplodnaviria</taxon>
        <taxon>Heunggongvirae</taxon>
        <taxon>Uroviricota</taxon>
        <taxon>Caudoviricetes</taxon>
        <taxon>Autographivirales</taxon>
        <taxon>Autographivirales incertae sedis</taxon>
        <taxon>Triteiavirus</taxon>
        <taxon>Triteiavirus CRP804</taxon>
    </lineage>
</organism>
<evidence type="ECO:0000259" key="1">
    <source>
        <dbReference type="Pfam" id="PF14090"/>
    </source>
</evidence>
<dbReference type="Pfam" id="PF14090">
    <property type="entry name" value="HTH_39"/>
    <property type="match status" value="1"/>
</dbReference>
<name>A0AAX3ZVH0_9CAUD</name>
<keyword evidence="3" id="KW-1185">Reference proteome</keyword>
<dbReference type="EMBL" id="OR420734">
    <property type="protein sequence ID" value="WMM94892.1"/>
    <property type="molecule type" value="Genomic_DNA"/>
</dbReference>
<sequence length="114" mass="13411">MTTDEIFEKAEHYCVLASQDPETYGETYVYWHTQAQSLENQGWKKMNGKTQHDKIMTHLKKAGSITVREAMVEYSIQSLTKRIQELRELGHNIVSQVKHHPITRQKYTRYTLKA</sequence>
<evidence type="ECO:0000313" key="3">
    <source>
        <dbReference type="Proteomes" id="UP001301871"/>
    </source>
</evidence>
<gene>
    <name evidence="2" type="ORF">CRP804_gp14</name>
</gene>
<proteinExistence type="predicted"/>